<dbReference type="OrthoDB" id="279005at2"/>
<feature type="region of interest" description="Disordered" evidence="1">
    <location>
        <begin position="652"/>
        <end position="675"/>
    </location>
</feature>
<feature type="domain" description="Large polyvalent protein-associated" evidence="3">
    <location>
        <begin position="422"/>
        <end position="509"/>
    </location>
</feature>
<dbReference type="EMBL" id="PDOB01000027">
    <property type="protein sequence ID" value="PIL38856.1"/>
    <property type="molecule type" value="Genomic_DNA"/>
</dbReference>
<dbReference type="Pfam" id="PF03432">
    <property type="entry name" value="Relaxase"/>
    <property type="match status" value="1"/>
</dbReference>
<dbReference type="AlphaFoldDB" id="A0A2G8SYI9"/>
<feature type="domain" description="MobA/VirD2-like nuclease" evidence="2">
    <location>
        <begin position="22"/>
        <end position="154"/>
    </location>
</feature>
<feature type="region of interest" description="Disordered" evidence="1">
    <location>
        <begin position="509"/>
        <end position="547"/>
    </location>
</feature>
<dbReference type="Proteomes" id="UP000228593">
    <property type="component" value="Unassembled WGS sequence"/>
</dbReference>
<evidence type="ECO:0000259" key="4">
    <source>
        <dbReference type="Pfam" id="PF22287"/>
    </source>
</evidence>
<evidence type="ECO:0000259" key="3">
    <source>
        <dbReference type="Pfam" id="PF18821"/>
    </source>
</evidence>
<dbReference type="InterPro" id="IPR005094">
    <property type="entry name" value="Endonuclease_MobA/VirD2"/>
</dbReference>
<sequence length="814" mass="88042">MIVRHVPMESVQKSSFAQLVKYLIDPQAKQERVGTVSVTNCHCEQAAVAMLEVLNTQIQNTRSASDKTYHLIVAFPAGEEPDAATLKTIEERICAVIGLGEHQRVSAVHHDTDNLHIHIAINKIHPTRYTIHEPFNAYHVLGQLCDRLEVEYGLQRVNHQANKNGSENRAADMERHSDVESLLGWIKRECQDQIRSAQSWSQLHQVMHDHGLEIREHANGLIISAGNGISVKASAVHREFSKKNLEGRLGSFAKSQAPTKGAPNKRYEKKPMRSKVNTVELHARYKHVQQSATSARAIEWGRAIARKNRLIEDAKRAGRLKRAAIKISGAPGIGKKLMYAATSKTLIAEIDRINRQYLKERQEIYAKTTRVAWADWLREQAIGGDQEALEALRGRAAAAKLTGDTVAGEGAPGAATGRFKHDSVTKKGTIIYSVGASAVRDDGNKLKVSTGADQAGLQAALRLAMERYGSRITVDGSAAFKEQIAKAAAAADLPVTFTDDAIERRRQELIKPLTTRENQNGNRNGNESSRRRPDRSRDGPARQAAAGRAAAAGAAAAGAGAAAGATAANAAGAARPGPGHAFGHKSDARKTGSYPPPAAQNRVRAMSELGVVQQPDRGQVLLPGDVPGHMEHKGGQPDNGVRRDLYRPARVARAPAATGGKPGVGRLGTSPSPASKDRLQRLSQLGAIVIGERVTPAAPAFTPGTPAGLHTGQYANGAAQTRAADRYIAEREQKRSIKFDIPKHVRYTPDKDRTLLYAGLRQIDGQALALLKHGEEVQVLPVDEATARRLKRIALGTPISVTSNEAIKKKGRSR</sequence>
<dbReference type="InterPro" id="IPR054462">
    <property type="entry name" value="TraI_M"/>
</dbReference>
<evidence type="ECO:0000259" key="5">
    <source>
        <dbReference type="Pfam" id="PF22863"/>
    </source>
</evidence>
<protein>
    <submittedName>
        <fullName evidence="6">Conjugal transfer protein TraI</fullName>
    </submittedName>
</protein>
<gene>
    <name evidence="6" type="ORF">CR103_15595</name>
</gene>
<dbReference type="Pfam" id="PF22287">
    <property type="entry name" value="TraI-like_C"/>
    <property type="match status" value="1"/>
</dbReference>
<name>A0A2G8SYI9_9BURK</name>
<feature type="compositionally biased region" description="Low complexity" evidence="1">
    <location>
        <begin position="571"/>
        <end position="581"/>
    </location>
</feature>
<keyword evidence="7" id="KW-1185">Reference proteome</keyword>
<feature type="region of interest" description="Disordered" evidence="1">
    <location>
        <begin position="571"/>
        <end position="599"/>
    </location>
</feature>
<comment type="caution">
    <text evidence="6">The sequence shown here is derived from an EMBL/GenBank/DDBJ whole genome shotgun (WGS) entry which is preliminary data.</text>
</comment>
<dbReference type="InterPro" id="IPR049751">
    <property type="entry name" value="TraI/MobA_relaxases"/>
</dbReference>
<evidence type="ECO:0000259" key="2">
    <source>
        <dbReference type="Pfam" id="PF03432"/>
    </source>
</evidence>
<evidence type="ECO:0000313" key="7">
    <source>
        <dbReference type="Proteomes" id="UP000228593"/>
    </source>
</evidence>
<dbReference type="InterPro" id="IPR040677">
    <property type="entry name" value="LPD7"/>
</dbReference>
<evidence type="ECO:0000256" key="1">
    <source>
        <dbReference type="SAM" id="MobiDB-lite"/>
    </source>
</evidence>
<feature type="compositionally biased region" description="Basic and acidic residues" evidence="1">
    <location>
        <begin position="528"/>
        <end position="540"/>
    </location>
</feature>
<feature type="domain" description="TraI-like C-terminal" evidence="4">
    <location>
        <begin position="723"/>
        <end position="808"/>
    </location>
</feature>
<organism evidence="6 7">
    <name type="scientific">Massilia psychrophila</name>
    <dbReference type="NCBI Taxonomy" id="1603353"/>
    <lineage>
        <taxon>Bacteria</taxon>
        <taxon>Pseudomonadati</taxon>
        <taxon>Pseudomonadota</taxon>
        <taxon>Betaproteobacteria</taxon>
        <taxon>Burkholderiales</taxon>
        <taxon>Oxalobacteraceae</taxon>
        <taxon>Telluria group</taxon>
        <taxon>Massilia</taxon>
    </lineage>
</organism>
<reference evidence="6 7" key="1">
    <citation type="submission" date="2017-10" db="EMBL/GenBank/DDBJ databases">
        <title>Massilia psychrophilum sp. nov., a novel purple-pigmented bacterium isolated from Tianshan glacier, Xinjiang Municipality, China.</title>
        <authorList>
            <person name="Wang H."/>
        </authorList>
    </citation>
    <scope>NUCLEOTIDE SEQUENCE [LARGE SCALE GENOMIC DNA]</scope>
    <source>
        <strain evidence="6 7">JCM 30813</strain>
    </source>
</reference>
<evidence type="ECO:0000313" key="6">
    <source>
        <dbReference type="EMBL" id="PIL38856.1"/>
    </source>
</evidence>
<feature type="region of interest" description="Disordered" evidence="1">
    <location>
        <begin position="252"/>
        <end position="272"/>
    </location>
</feature>
<proteinExistence type="predicted"/>
<dbReference type="Pfam" id="PF18821">
    <property type="entry name" value="LPD7"/>
    <property type="match status" value="1"/>
</dbReference>
<dbReference type="Pfam" id="PF22863">
    <property type="entry name" value="TraI_middle"/>
    <property type="match status" value="1"/>
</dbReference>
<dbReference type="RefSeq" id="WP_099916885.1">
    <property type="nucleotide sequence ID" value="NZ_PDOB01000027.1"/>
</dbReference>
<feature type="domain" description="TraI-like middle" evidence="5">
    <location>
        <begin position="167"/>
        <end position="254"/>
    </location>
</feature>
<dbReference type="NCBIfam" id="NF041893">
    <property type="entry name" value="TraI_MobP_relax"/>
    <property type="match status" value="1"/>
</dbReference>
<feature type="compositionally biased region" description="Low complexity" evidence="1">
    <location>
        <begin position="516"/>
        <end position="527"/>
    </location>
</feature>
<dbReference type="InterPro" id="IPR054461">
    <property type="entry name" value="TraI-like_C"/>
</dbReference>
<accession>A0A2G8SYI9</accession>